<feature type="region of interest" description="Disordered" evidence="1">
    <location>
        <begin position="54"/>
        <end position="112"/>
    </location>
</feature>
<dbReference type="Proteomes" id="UP001498398">
    <property type="component" value="Unassembled WGS sequence"/>
</dbReference>
<name>A0ABR1K1V6_9AGAR</name>
<keyword evidence="3" id="KW-1185">Reference proteome</keyword>
<feature type="region of interest" description="Disordered" evidence="1">
    <location>
        <begin position="1"/>
        <end position="33"/>
    </location>
</feature>
<feature type="region of interest" description="Disordered" evidence="1">
    <location>
        <begin position="441"/>
        <end position="465"/>
    </location>
</feature>
<accession>A0ABR1K1V6</accession>
<feature type="compositionally biased region" description="Basic and acidic residues" evidence="1">
    <location>
        <begin position="8"/>
        <end position="19"/>
    </location>
</feature>
<evidence type="ECO:0000313" key="3">
    <source>
        <dbReference type="Proteomes" id="UP001498398"/>
    </source>
</evidence>
<dbReference type="EMBL" id="JBANRG010000002">
    <property type="protein sequence ID" value="KAK7470110.1"/>
    <property type="molecule type" value="Genomic_DNA"/>
</dbReference>
<feature type="compositionally biased region" description="Low complexity" evidence="1">
    <location>
        <begin position="149"/>
        <end position="167"/>
    </location>
</feature>
<comment type="caution">
    <text evidence="2">The sequence shown here is derived from an EMBL/GenBank/DDBJ whole genome shotgun (WGS) entry which is preliminary data.</text>
</comment>
<feature type="compositionally biased region" description="Basic residues" evidence="1">
    <location>
        <begin position="20"/>
        <end position="31"/>
    </location>
</feature>
<feature type="compositionally biased region" description="Polar residues" evidence="1">
    <location>
        <begin position="441"/>
        <end position="456"/>
    </location>
</feature>
<reference evidence="2 3" key="1">
    <citation type="submission" date="2024-01" db="EMBL/GenBank/DDBJ databases">
        <title>A draft genome for the cacao thread blight pathogen Marasmiellus scandens.</title>
        <authorList>
            <person name="Baruah I.K."/>
            <person name="Leung J."/>
            <person name="Bukari Y."/>
            <person name="Amoako-Attah I."/>
            <person name="Meinhardt L.W."/>
            <person name="Bailey B.A."/>
            <person name="Cohen S.P."/>
        </authorList>
    </citation>
    <scope>NUCLEOTIDE SEQUENCE [LARGE SCALE GENOMIC DNA]</scope>
    <source>
        <strain evidence="2 3">GH-19</strain>
    </source>
</reference>
<proteinExistence type="predicted"/>
<protein>
    <submittedName>
        <fullName evidence="2">Uncharacterized protein</fullName>
    </submittedName>
</protein>
<evidence type="ECO:0000313" key="2">
    <source>
        <dbReference type="EMBL" id="KAK7470110.1"/>
    </source>
</evidence>
<gene>
    <name evidence="2" type="ORF">VKT23_001551</name>
</gene>
<organism evidence="2 3">
    <name type="scientific">Marasmiellus scandens</name>
    <dbReference type="NCBI Taxonomy" id="2682957"/>
    <lineage>
        <taxon>Eukaryota</taxon>
        <taxon>Fungi</taxon>
        <taxon>Dikarya</taxon>
        <taxon>Basidiomycota</taxon>
        <taxon>Agaricomycotina</taxon>
        <taxon>Agaricomycetes</taxon>
        <taxon>Agaricomycetidae</taxon>
        <taxon>Agaricales</taxon>
        <taxon>Marasmiineae</taxon>
        <taxon>Omphalotaceae</taxon>
        <taxon>Marasmiellus</taxon>
    </lineage>
</organism>
<feature type="region of interest" description="Disordered" evidence="1">
    <location>
        <begin position="133"/>
        <end position="167"/>
    </location>
</feature>
<sequence length="465" mass="50097">MPPSRTEPSAKTKSPDYKKPRGRPRKVPRPNRHFENMLLQPDIKVLERRPATCSSLAGSPELELDFSGDPVASPGLSATLSPDNERQPLLTSESGAARVPSHVNPRRSVVEPQSARANTIGLLIAPTVPRARTRSLPSSFPYDSSPGLYSADASTDDSTSSYTTDSPYTYDISVPPTDSDYRGVEQINVGMGTLSIDTGVQYPNTTHIPPIPSPLPEFNVRGLPSFDLSIPVNEEEICIEQITGSSATASSLFSHSGSSSVSTLPSPSPYSAASSLSAVSSPYWPSEYMPAAPIPGYLSSEQHNFTESPYSSEINTVDSIGLTGRGAYQLNEISFDSTSPLSYPPDSPLDMSFPNFPAYPQWRSYPTSPIQELAYQLPLLPANSHPHNFFVSRMSSLQASPNSPAGGYLQQTSPSYITQPMSRIPSGERLLMDFAISGLQSQNVSQNPPSTSSFTNAGYDPKISP</sequence>
<evidence type="ECO:0000256" key="1">
    <source>
        <dbReference type="SAM" id="MobiDB-lite"/>
    </source>
</evidence>